<evidence type="ECO:0000313" key="4">
    <source>
        <dbReference type="Proteomes" id="UP001156389"/>
    </source>
</evidence>
<dbReference type="Pfam" id="PF13091">
    <property type="entry name" value="PLDc_2"/>
    <property type="match status" value="1"/>
</dbReference>
<dbReference type="CDD" id="cd09203">
    <property type="entry name" value="PLDc_N_DEXD_b1"/>
    <property type="match status" value="1"/>
</dbReference>
<dbReference type="InterPro" id="IPR025202">
    <property type="entry name" value="PLD-like_dom"/>
</dbReference>
<dbReference type="PANTHER" id="PTHR47962">
    <property type="entry name" value="ATP-DEPENDENT HELICASE LHR-RELATED-RELATED"/>
    <property type="match status" value="1"/>
</dbReference>
<dbReference type="EMBL" id="JAJAGO010000002">
    <property type="protein sequence ID" value="MCT2589546.1"/>
    <property type="molecule type" value="Genomic_DNA"/>
</dbReference>
<dbReference type="InterPro" id="IPR001650">
    <property type="entry name" value="Helicase_C-like"/>
</dbReference>
<dbReference type="SUPFAM" id="SSF52540">
    <property type="entry name" value="P-loop containing nucleoside triphosphate hydrolases"/>
    <property type="match status" value="1"/>
</dbReference>
<dbReference type="InterPro" id="IPR052511">
    <property type="entry name" value="ATP-dep_Helicase"/>
</dbReference>
<dbReference type="CDD" id="cd18799">
    <property type="entry name" value="SF2_C_EcoAI-like"/>
    <property type="match status" value="1"/>
</dbReference>
<dbReference type="PANTHER" id="PTHR47962:SF7">
    <property type="entry name" value="MITOCHONDRIAL ATP-DEPENDENT HELICASE IRC3-RELATED"/>
    <property type="match status" value="1"/>
</dbReference>
<dbReference type="SMART" id="SM00487">
    <property type="entry name" value="DEXDc"/>
    <property type="match status" value="1"/>
</dbReference>
<keyword evidence="4" id="KW-1185">Reference proteome</keyword>
<dbReference type="Pfam" id="PF11907">
    <property type="entry name" value="DUF3427"/>
    <property type="match status" value="1"/>
</dbReference>
<dbReference type="Pfam" id="PF04851">
    <property type="entry name" value="ResIII"/>
    <property type="match status" value="1"/>
</dbReference>
<comment type="caution">
    <text evidence="3">The sequence shown here is derived from an EMBL/GenBank/DDBJ whole genome shotgun (WGS) entry which is preliminary data.</text>
</comment>
<evidence type="ECO:0000259" key="1">
    <source>
        <dbReference type="PROSITE" id="PS51192"/>
    </source>
</evidence>
<dbReference type="InterPro" id="IPR006935">
    <property type="entry name" value="Helicase/UvrB_N"/>
</dbReference>
<feature type="domain" description="Helicase C-terminal" evidence="2">
    <location>
        <begin position="548"/>
        <end position="701"/>
    </location>
</feature>
<dbReference type="Gene3D" id="3.40.50.300">
    <property type="entry name" value="P-loop containing nucleotide triphosphate hydrolases"/>
    <property type="match status" value="2"/>
</dbReference>
<dbReference type="Pfam" id="PF00271">
    <property type="entry name" value="Helicase_C"/>
    <property type="match status" value="1"/>
</dbReference>
<dbReference type="Proteomes" id="UP001156389">
    <property type="component" value="Unassembled WGS sequence"/>
</dbReference>
<dbReference type="Gene3D" id="3.30.870.10">
    <property type="entry name" value="Endonuclease Chain A"/>
    <property type="match status" value="1"/>
</dbReference>
<accession>A0ABT2JNZ6</accession>
<gene>
    <name evidence="3" type="ORF">LHJ74_06345</name>
</gene>
<protein>
    <submittedName>
        <fullName evidence="3">DUF3427 domain-containing protein</fullName>
    </submittedName>
</protein>
<dbReference type="PROSITE" id="PS51194">
    <property type="entry name" value="HELICASE_CTER"/>
    <property type="match status" value="1"/>
</dbReference>
<dbReference type="SMART" id="SM00490">
    <property type="entry name" value="HELICc"/>
    <property type="match status" value="1"/>
</dbReference>
<feature type="domain" description="Helicase ATP-binding" evidence="1">
    <location>
        <begin position="334"/>
        <end position="474"/>
    </location>
</feature>
<proteinExistence type="predicted"/>
<dbReference type="RefSeq" id="WP_260216510.1">
    <property type="nucleotide sequence ID" value="NZ_JAJAGO010000002.1"/>
</dbReference>
<organism evidence="3 4">
    <name type="scientific">Streptomyces gossypii</name>
    <dbReference type="NCBI Taxonomy" id="2883101"/>
    <lineage>
        <taxon>Bacteria</taxon>
        <taxon>Bacillati</taxon>
        <taxon>Actinomycetota</taxon>
        <taxon>Actinomycetes</taxon>
        <taxon>Kitasatosporales</taxon>
        <taxon>Streptomycetaceae</taxon>
        <taxon>Streptomyces</taxon>
    </lineage>
</organism>
<dbReference type="CDD" id="cd18032">
    <property type="entry name" value="DEXHc_RE_I_III_res"/>
    <property type="match status" value="1"/>
</dbReference>
<evidence type="ECO:0000313" key="3">
    <source>
        <dbReference type="EMBL" id="MCT2589546.1"/>
    </source>
</evidence>
<name>A0ABT2JNZ6_9ACTN</name>
<dbReference type="InterPro" id="IPR021835">
    <property type="entry name" value="DUF3427"/>
</dbReference>
<reference evidence="3 4" key="1">
    <citation type="submission" date="2021-10" db="EMBL/GenBank/DDBJ databases">
        <title>Streptomyces gossypii sp. nov., isolated from soil collected from cotton field.</title>
        <authorList>
            <person name="Ge X."/>
            <person name="Chen X."/>
            <person name="Liu W."/>
        </authorList>
    </citation>
    <scope>NUCLEOTIDE SEQUENCE [LARGE SCALE GENOMIC DNA]</scope>
    <source>
        <strain evidence="3 4">N2-109</strain>
    </source>
</reference>
<sequence length="1043" mass="118555">MTDALYADNPATGLYEQLITQRLQERINELKQQGWKVSEEDVSEADSTTLLAGHISEIIRQHLATMTKVEQVLAANLILESLASAEGAKQWIDLVAGREPRQVLALSNPDTDETFGIRPSTPLSESALLTNAPDDPSLGTELRYELASADRVDLLCAFVKWHGLRTLQASLEAAHKRDVPMRVITTTYMGATERRALDRLVREYGAEVKINYEIHTTRLHAKAWLFRRNTGYDTAYVGSSNLSKSALLDGLEWNVRLSSVATPAAMVKFDSTFESYWANPAFESYDPDRDAERLDEALHRAGWMPNASTPNGILTSHEVRPFPHQQGMLERLWVERKDGADRNLLVAATGTGKTVMAALDFQQLRKEHGDLSLLFVAHRREILTQSRDTYRAVLKERNFGELHIGGHVPKKRQHVFASIQSLQSQIPDGLSADHFDVIVIDEFHHATANTYKEIIKHFKPKHLLGLTATPERADGYRVQDEYFGGHIAAEMRLWEALTNELVSPFQYFGIADETDMTGVHWKRGGYDRAELENVIDENQTRAELIIDALRDKILDPKSMHALGFCVSIRHAHFMADFFCKKGIRAKALDGSSLDSERQAALDALRRGDIQILFAVDLFNEGLDIPDIDTLLFLRPTSSVTLFLQQLGRGLRRTPNKAVLTVLDFVGQHRKEYRFEDRFRAITNHGRTRLAKDIEDDFSHLPSGYEIILDKVSKERILENVHAHLKLNVLGLAAEVRGYGLDNLLDYLKESGRDIDEIYRNNYSWTTLLRRAKLLDPPEPPGEKSLLKRVSVFLRVDDYARLTAYEQLLEDDAPGYDDLSPTDQKFARMLYFSIWPYGTGGSTYQEGLKTLHPQEKFRKEVRDVLKYSKRQVDHLPVELPEAHASIPLVLHASYSREEILTALDEVELGGYLPGHFNSGVRWSNKHRIDALLINVEKSEKDFKPSTRYKDYAISPRRFHWESQGRTPEHSATGTRYQTHQSDGSHVFLFVRRSNTNDVGNTQPYTFLGPVNYVSHEGSKPMGITWELDYELPDDVWTYSKIPIS</sequence>
<dbReference type="InterPro" id="IPR014001">
    <property type="entry name" value="Helicase_ATP-bd"/>
</dbReference>
<dbReference type="InterPro" id="IPR027417">
    <property type="entry name" value="P-loop_NTPase"/>
</dbReference>
<dbReference type="SUPFAM" id="SSF56024">
    <property type="entry name" value="Phospholipase D/nuclease"/>
    <property type="match status" value="1"/>
</dbReference>
<evidence type="ECO:0000259" key="2">
    <source>
        <dbReference type="PROSITE" id="PS51194"/>
    </source>
</evidence>
<dbReference type="PROSITE" id="PS51192">
    <property type="entry name" value="HELICASE_ATP_BIND_1"/>
    <property type="match status" value="1"/>
</dbReference>